<feature type="compositionally biased region" description="Polar residues" evidence="1">
    <location>
        <begin position="1"/>
        <end position="20"/>
    </location>
</feature>
<dbReference type="EMBL" id="JAOB01000081">
    <property type="protein sequence ID" value="EUA13723.1"/>
    <property type="molecule type" value="Genomic_DNA"/>
</dbReference>
<evidence type="ECO:0000256" key="1">
    <source>
        <dbReference type="SAM" id="MobiDB-lite"/>
    </source>
</evidence>
<evidence type="ECO:0000313" key="2">
    <source>
        <dbReference type="EMBL" id="EUA13723.1"/>
    </source>
</evidence>
<dbReference type="EC" id="1.6.99.5" evidence="2"/>
<keyword evidence="2" id="KW-0560">Oxidoreductase</keyword>
<name>X7Z4L5_MYCXE</name>
<protein>
    <submittedName>
        <fullName evidence="2">NADH-quinone oxidoreductase domain protein</fullName>
        <ecNumber evidence="2">1.6.99.5</ecNumber>
    </submittedName>
</protein>
<reference evidence="2" key="1">
    <citation type="submission" date="2014-01" db="EMBL/GenBank/DDBJ databases">
        <authorList>
            <person name="Brown-Elliot B."/>
            <person name="Wallace R."/>
            <person name="Lenaerts A."/>
            <person name="Ordway D."/>
            <person name="DeGroote M.A."/>
            <person name="Parker T."/>
            <person name="Sizemore C."/>
            <person name="Tallon L.J."/>
            <person name="Sadzewicz L.K."/>
            <person name="Sengamalay N."/>
            <person name="Fraser C.M."/>
            <person name="Hine E."/>
            <person name="Shefchek K.A."/>
            <person name="Das S.P."/>
            <person name="Tettelin H."/>
        </authorList>
    </citation>
    <scope>NUCLEOTIDE SEQUENCE [LARGE SCALE GENOMIC DNA]</scope>
    <source>
        <strain evidence="2">4042</strain>
    </source>
</reference>
<organism evidence="2">
    <name type="scientific">Mycobacterium xenopi 4042</name>
    <dbReference type="NCBI Taxonomy" id="1299334"/>
    <lineage>
        <taxon>Bacteria</taxon>
        <taxon>Bacillati</taxon>
        <taxon>Actinomycetota</taxon>
        <taxon>Actinomycetes</taxon>
        <taxon>Mycobacteriales</taxon>
        <taxon>Mycobacteriaceae</taxon>
        <taxon>Mycobacterium</taxon>
    </lineage>
</organism>
<feature type="region of interest" description="Disordered" evidence="1">
    <location>
        <begin position="1"/>
        <end position="32"/>
    </location>
</feature>
<accession>X7Z4L5</accession>
<dbReference type="AlphaFoldDB" id="X7Z4L5"/>
<dbReference type="PATRIC" id="fig|1299334.3.peg.8609"/>
<proteinExistence type="predicted"/>
<sequence>MTLTFASGRTRLRNPSSCRRGSQGADHGQLLGSRVGAGGVAGRLRTRGRVADRVPAVAQGSPQTADAHLRDRPFTSRGLQKMSGRLVKTMPGCEASVLDELAGGEVGELLRKPGAVIMVGERLATVRGALTAAARLADATGARLAWVPRRAGERGALEAGALGGLLPGGRP</sequence>
<comment type="caution">
    <text evidence="2">The sequence shown here is derived from an EMBL/GenBank/DDBJ whole genome shotgun (WGS) entry which is preliminary data.</text>
</comment>
<dbReference type="GO" id="GO:0016491">
    <property type="term" value="F:oxidoreductase activity"/>
    <property type="evidence" value="ECO:0007669"/>
    <property type="project" value="UniProtKB-KW"/>
</dbReference>
<gene>
    <name evidence="2" type="primary">nuoG</name>
    <name evidence="2" type="ORF">I553_6842</name>
</gene>